<dbReference type="InterPro" id="IPR051782">
    <property type="entry name" value="ABC_Transporter_VariousFunc"/>
</dbReference>
<dbReference type="PANTHER" id="PTHR42939:SF1">
    <property type="entry name" value="ABC TRANSPORTER ATP-BINDING PROTEIN ALBC-RELATED"/>
    <property type="match status" value="1"/>
</dbReference>
<feature type="domain" description="ABC transporter" evidence="4">
    <location>
        <begin position="4"/>
        <end position="228"/>
    </location>
</feature>
<comment type="caution">
    <text evidence="5">The sequence shown here is derived from an EMBL/GenBank/DDBJ whole genome shotgun (WGS) entry which is preliminary data.</text>
</comment>
<evidence type="ECO:0000256" key="1">
    <source>
        <dbReference type="ARBA" id="ARBA00022448"/>
    </source>
</evidence>
<dbReference type="Gene3D" id="3.40.50.300">
    <property type="entry name" value="P-loop containing nucleotide triphosphate hydrolases"/>
    <property type="match status" value="1"/>
</dbReference>
<evidence type="ECO:0000313" key="6">
    <source>
        <dbReference type="Proteomes" id="UP001595722"/>
    </source>
</evidence>
<evidence type="ECO:0000259" key="4">
    <source>
        <dbReference type="PROSITE" id="PS50893"/>
    </source>
</evidence>
<dbReference type="PROSITE" id="PS50893">
    <property type="entry name" value="ABC_TRANSPORTER_2"/>
    <property type="match status" value="1"/>
</dbReference>
<dbReference type="InterPro" id="IPR017871">
    <property type="entry name" value="ABC_transporter-like_CS"/>
</dbReference>
<dbReference type="GO" id="GO:0005524">
    <property type="term" value="F:ATP binding"/>
    <property type="evidence" value="ECO:0007669"/>
    <property type="project" value="UniProtKB-KW"/>
</dbReference>
<accession>A0ABV7VWF6</accession>
<dbReference type="InterPro" id="IPR003439">
    <property type="entry name" value="ABC_transporter-like_ATP-bd"/>
</dbReference>
<keyword evidence="3 5" id="KW-0067">ATP-binding</keyword>
<keyword evidence="2" id="KW-0547">Nucleotide-binding</keyword>
<dbReference type="PANTHER" id="PTHR42939">
    <property type="entry name" value="ABC TRANSPORTER ATP-BINDING PROTEIN ALBC-RELATED"/>
    <property type="match status" value="1"/>
</dbReference>
<evidence type="ECO:0000313" key="5">
    <source>
        <dbReference type="EMBL" id="MFC3681353.1"/>
    </source>
</evidence>
<name>A0ABV7VWF6_9GAMM</name>
<keyword evidence="6" id="KW-1185">Reference proteome</keyword>
<dbReference type="SMART" id="SM00382">
    <property type="entry name" value="AAA"/>
    <property type="match status" value="1"/>
</dbReference>
<dbReference type="InterPro" id="IPR003593">
    <property type="entry name" value="AAA+_ATPase"/>
</dbReference>
<evidence type="ECO:0000256" key="2">
    <source>
        <dbReference type="ARBA" id="ARBA00022741"/>
    </source>
</evidence>
<protein>
    <submittedName>
        <fullName evidence="5">ATP-binding cassette domain-containing protein</fullName>
    </submittedName>
</protein>
<dbReference type="RefSeq" id="WP_376867707.1">
    <property type="nucleotide sequence ID" value="NZ_JBHRYB010000014.1"/>
</dbReference>
<dbReference type="SUPFAM" id="SSF52540">
    <property type="entry name" value="P-loop containing nucleoside triphosphate hydrolases"/>
    <property type="match status" value="1"/>
</dbReference>
<dbReference type="PROSITE" id="PS00211">
    <property type="entry name" value="ABC_TRANSPORTER_1"/>
    <property type="match status" value="1"/>
</dbReference>
<organism evidence="5 6">
    <name type="scientific">Bacterioplanoides pacificum</name>
    <dbReference type="NCBI Taxonomy" id="1171596"/>
    <lineage>
        <taxon>Bacteria</taxon>
        <taxon>Pseudomonadati</taxon>
        <taxon>Pseudomonadota</taxon>
        <taxon>Gammaproteobacteria</taxon>
        <taxon>Oceanospirillales</taxon>
        <taxon>Oceanospirillaceae</taxon>
        <taxon>Bacterioplanoides</taxon>
    </lineage>
</organism>
<proteinExistence type="predicted"/>
<dbReference type="EMBL" id="JBHRYB010000014">
    <property type="protein sequence ID" value="MFC3681353.1"/>
    <property type="molecule type" value="Genomic_DNA"/>
</dbReference>
<dbReference type="Proteomes" id="UP001595722">
    <property type="component" value="Unassembled WGS sequence"/>
</dbReference>
<dbReference type="Pfam" id="PF00005">
    <property type="entry name" value="ABC_tran"/>
    <property type="match status" value="1"/>
</dbReference>
<gene>
    <name evidence="5" type="ORF">ACFOMG_14710</name>
</gene>
<keyword evidence="1" id="KW-0813">Transport</keyword>
<reference evidence="6" key="1">
    <citation type="journal article" date="2019" name="Int. J. Syst. Evol. Microbiol.">
        <title>The Global Catalogue of Microorganisms (GCM) 10K type strain sequencing project: providing services to taxonomists for standard genome sequencing and annotation.</title>
        <authorList>
            <consortium name="The Broad Institute Genomics Platform"/>
            <consortium name="The Broad Institute Genome Sequencing Center for Infectious Disease"/>
            <person name="Wu L."/>
            <person name="Ma J."/>
        </authorList>
    </citation>
    <scope>NUCLEOTIDE SEQUENCE [LARGE SCALE GENOMIC DNA]</scope>
    <source>
        <strain evidence="6">KCTC 42424</strain>
    </source>
</reference>
<dbReference type="InterPro" id="IPR027417">
    <property type="entry name" value="P-loop_NTPase"/>
</dbReference>
<evidence type="ECO:0000256" key="3">
    <source>
        <dbReference type="ARBA" id="ARBA00022840"/>
    </source>
</evidence>
<sequence>MNLIELNDVSLAYGSMPVVHNLSLNLAEGEILGLFGHNGAGKTTTMKLILGLLTASSGQARVFGQAPSHPQVRQQLGYLPENVMFYPQLSGRETLRYFARLKNARPQQVDELLEKVGLTAAAGRRVKTYSKGMRQRLGLAQALLAQPRLLLLDEPTVGLDPVATQELYQLLNDLRENGSGIILCSHVLPGVEPYISRAAILSAGKLRACGTLSELRQQVSLPTRIRLNNLSQPEQWQITLSAQGVNAQRVGHDALEVYCHNGAGRELLNHLVNDSSSGELEVSPPSLDDLYRHFVNNLNPQESRP</sequence>